<name>C1E221_MICCC</name>
<feature type="region of interest" description="Disordered" evidence="5">
    <location>
        <begin position="353"/>
        <end position="384"/>
    </location>
</feature>
<dbReference type="InParanoid" id="C1E221"/>
<sequence>MGKSLNGSGQDLHDNPKGRDRRNWAGISAALFYGSMSVASVFLNKAIFEVWRYRYPASLVAGQTVFTVLAIFTLSRFGVIKLGKFNMDHFKRVFTVSAVFQLKLVLDMSALVLVNIPMYGILKSSTTPFVMLLDYVLRKRVPAMRIQAAVWVTTVGGLVAGFGDLHFEPLGYVLALSSAACTACYVVLVGKLGDELQLDSFTLLLYNSLWSTPLSFGITILTGEVTGVMNYPHVSEVAFLAAFTMSCASAFVLNYATYLCTQLNDALTTSVVGRTKSVVQGVAGLFAFSVSWGMTNVIGLTLNSVGICWYAWERYAEKRRGTRLENVRRGIGALNENFLTRNESQLTLSPKKQMNGFGLHRHPTRASESGSSSMASMNGHGGGG</sequence>
<keyword evidence="3 6" id="KW-1133">Transmembrane helix</keyword>
<feature type="domain" description="Sugar phosphate transporter" evidence="7">
    <location>
        <begin position="35"/>
        <end position="310"/>
    </location>
</feature>
<feature type="transmembrane region" description="Helical" evidence="6">
    <location>
        <begin position="208"/>
        <end position="225"/>
    </location>
</feature>
<evidence type="ECO:0000256" key="1">
    <source>
        <dbReference type="ARBA" id="ARBA00004141"/>
    </source>
</evidence>
<feature type="transmembrane region" description="Helical" evidence="6">
    <location>
        <begin position="170"/>
        <end position="188"/>
    </location>
</feature>
<feature type="transmembrane region" description="Helical" evidence="6">
    <location>
        <begin position="237"/>
        <end position="258"/>
    </location>
</feature>
<dbReference type="PANTHER" id="PTHR11132">
    <property type="entry name" value="SOLUTE CARRIER FAMILY 35"/>
    <property type="match status" value="1"/>
</dbReference>
<evidence type="ECO:0000259" key="7">
    <source>
        <dbReference type="Pfam" id="PF03151"/>
    </source>
</evidence>
<reference evidence="8 9" key="1">
    <citation type="journal article" date="2009" name="Science">
        <title>Green evolution and dynamic adaptations revealed by genomes of the marine picoeukaryotes Micromonas.</title>
        <authorList>
            <person name="Worden A.Z."/>
            <person name="Lee J.H."/>
            <person name="Mock T."/>
            <person name="Rouze P."/>
            <person name="Simmons M.P."/>
            <person name="Aerts A.L."/>
            <person name="Allen A.E."/>
            <person name="Cuvelier M.L."/>
            <person name="Derelle E."/>
            <person name="Everett M.V."/>
            <person name="Foulon E."/>
            <person name="Grimwood J."/>
            <person name="Gundlach H."/>
            <person name="Henrissat B."/>
            <person name="Napoli C."/>
            <person name="McDonald S.M."/>
            <person name="Parker M.S."/>
            <person name="Rombauts S."/>
            <person name="Salamov A."/>
            <person name="Von Dassow P."/>
            <person name="Badger J.H."/>
            <person name="Coutinho P.M."/>
            <person name="Demir E."/>
            <person name="Dubchak I."/>
            <person name="Gentemann C."/>
            <person name="Eikrem W."/>
            <person name="Gready J.E."/>
            <person name="John U."/>
            <person name="Lanier W."/>
            <person name="Lindquist E.A."/>
            <person name="Lucas S."/>
            <person name="Mayer K.F."/>
            <person name="Moreau H."/>
            <person name="Not F."/>
            <person name="Otillar R."/>
            <person name="Panaud O."/>
            <person name="Pangilinan J."/>
            <person name="Paulsen I."/>
            <person name="Piegu B."/>
            <person name="Poliakov A."/>
            <person name="Robbens S."/>
            <person name="Schmutz J."/>
            <person name="Toulza E."/>
            <person name="Wyss T."/>
            <person name="Zelensky A."/>
            <person name="Zhou K."/>
            <person name="Armbrust E.V."/>
            <person name="Bhattacharya D."/>
            <person name="Goodenough U.W."/>
            <person name="Van de Peer Y."/>
            <person name="Grigoriev I.V."/>
        </authorList>
    </citation>
    <scope>NUCLEOTIDE SEQUENCE [LARGE SCALE GENOMIC DNA]</scope>
    <source>
        <strain evidence="9">RCC299 / NOUM17</strain>
    </source>
</reference>
<evidence type="ECO:0000256" key="4">
    <source>
        <dbReference type="ARBA" id="ARBA00023136"/>
    </source>
</evidence>
<dbReference type="OMA" id="YLCTQLN"/>
<dbReference type="Proteomes" id="UP000002009">
    <property type="component" value="Chromosome 3"/>
</dbReference>
<dbReference type="GeneID" id="8241777"/>
<evidence type="ECO:0000256" key="5">
    <source>
        <dbReference type="SAM" id="MobiDB-lite"/>
    </source>
</evidence>
<dbReference type="KEGG" id="mis:MICPUN_57080"/>
<evidence type="ECO:0000256" key="2">
    <source>
        <dbReference type="ARBA" id="ARBA00022692"/>
    </source>
</evidence>
<organism evidence="8 9">
    <name type="scientific">Micromonas commoda (strain RCC299 / NOUM17 / CCMP2709)</name>
    <name type="common">Picoplanktonic green alga</name>
    <dbReference type="NCBI Taxonomy" id="296587"/>
    <lineage>
        <taxon>Eukaryota</taxon>
        <taxon>Viridiplantae</taxon>
        <taxon>Chlorophyta</taxon>
        <taxon>Mamiellophyceae</taxon>
        <taxon>Mamiellales</taxon>
        <taxon>Mamiellaceae</taxon>
        <taxon>Micromonas</taxon>
    </lineage>
</organism>
<feature type="compositionally biased region" description="Low complexity" evidence="5">
    <location>
        <begin position="366"/>
        <end position="378"/>
    </location>
</feature>
<comment type="subcellular location">
    <subcellularLocation>
        <location evidence="1">Membrane</location>
        <topology evidence="1">Multi-pass membrane protein</topology>
    </subcellularLocation>
</comment>
<feature type="transmembrane region" description="Helical" evidence="6">
    <location>
        <begin position="55"/>
        <end position="79"/>
    </location>
</feature>
<evidence type="ECO:0000313" key="9">
    <source>
        <dbReference type="Proteomes" id="UP000002009"/>
    </source>
</evidence>
<dbReference type="Pfam" id="PF03151">
    <property type="entry name" value="TPT"/>
    <property type="match status" value="1"/>
</dbReference>
<proteinExistence type="predicted"/>
<dbReference type="OrthoDB" id="417037at2759"/>
<dbReference type="AlphaFoldDB" id="C1E221"/>
<gene>
    <name evidence="8" type="ORF">MICPUN_57080</name>
</gene>
<dbReference type="RefSeq" id="XP_002501005.1">
    <property type="nucleotide sequence ID" value="XM_002500959.1"/>
</dbReference>
<accession>C1E221</accession>
<feature type="transmembrane region" description="Helical" evidence="6">
    <location>
        <begin position="278"/>
        <end position="311"/>
    </location>
</feature>
<keyword evidence="2 6" id="KW-0812">Transmembrane</keyword>
<dbReference type="eggNOG" id="KOG1444">
    <property type="taxonomic scope" value="Eukaryota"/>
</dbReference>
<evidence type="ECO:0000313" key="8">
    <source>
        <dbReference type="EMBL" id="ACO62263.1"/>
    </source>
</evidence>
<evidence type="ECO:0000256" key="6">
    <source>
        <dbReference type="SAM" id="Phobius"/>
    </source>
</evidence>
<protein>
    <submittedName>
        <fullName evidence="8">Drug/Metabolite transporter superfamily</fullName>
    </submittedName>
</protein>
<dbReference type="EMBL" id="CP001324">
    <property type="protein sequence ID" value="ACO62263.1"/>
    <property type="molecule type" value="Genomic_DNA"/>
</dbReference>
<feature type="transmembrane region" description="Helical" evidence="6">
    <location>
        <begin position="24"/>
        <end position="43"/>
    </location>
</feature>
<dbReference type="InterPro" id="IPR050186">
    <property type="entry name" value="TPT_transporter"/>
</dbReference>
<dbReference type="InterPro" id="IPR004853">
    <property type="entry name" value="Sugar_P_trans_dom"/>
</dbReference>
<keyword evidence="9" id="KW-1185">Reference proteome</keyword>
<dbReference type="GO" id="GO:0016020">
    <property type="term" value="C:membrane"/>
    <property type="evidence" value="ECO:0007669"/>
    <property type="project" value="UniProtKB-SubCell"/>
</dbReference>
<feature type="transmembrane region" description="Helical" evidence="6">
    <location>
        <begin position="142"/>
        <end position="163"/>
    </location>
</feature>
<feature type="transmembrane region" description="Helical" evidence="6">
    <location>
        <begin position="100"/>
        <end position="122"/>
    </location>
</feature>
<evidence type="ECO:0000256" key="3">
    <source>
        <dbReference type="ARBA" id="ARBA00022989"/>
    </source>
</evidence>
<keyword evidence="4 6" id="KW-0472">Membrane</keyword>